<dbReference type="SUPFAM" id="SSF57716">
    <property type="entry name" value="Glucocorticoid receptor-like (DNA-binding domain)"/>
    <property type="match status" value="1"/>
</dbReference>
<dbReference type="SMART" id="SM00399">
    <property type="entry name" value="ZnF_C4"/>
    <property type="match status" value="1"/>
</dbReference>
<dbReference type="InterPro" id="IPR013088">
    <property type="entry name" value="Znf_NHR/GATA"/>
</dbReference>
<dbReference type="AlphaFoldDB" id="A0A814PBR9"/>
<evidence type="ECO:0000313" key="11">
    <source>
        <dbReference type="Proteomes" id="UP000663891"/>
    </source>
</evidence>
<evidence type="ECO:0000256" key="2">
    <source>
        <dbReference type="ARBA" id="ARBA00022771"/>
    </source>
</evidence>
<keyword evidence="5" id="KW-0238">DNA-binding</keyword>
<evidence type="ECO:0000313" key="10">
    <source>
        <dbReference type="EMBL" id="CAF1102549.1"/>
    </source>
</evidence>
<evidence type="ECO:0000256" key="1">
    <source>
        <dbReference type="ARBA" id="ARBA00022723"/>
    </source>
</evidence>
<dbReference type="GO" id="GO:0004879">
    <property type="term" value="F:nuclear receptor activity"/>
    <property type="evidence" value="ECO:0007669"/>
    <property type="project" value="TreeGrafter"/>
</dbReference>
<dbReference type="GO" id="GO:0045944">
    <property type="term" value="P:positive regulation of transcription by RNA polymerase II"/>
    <property type="evidence" value="ECO:0007669"/>
    <property type="project" value="TreeGrafter"/>
</dbReference>
<keyword evidence="8" id="KW-0539">Nucleus</keyword>
<comment type="caution">
    <text evidence="10">The sequence shown here is derived from an EMBL/GenBank/DDBJ whole genome shotgun (WGS) entry which is preliminary data.</text>
</comment>
<dbReference type="PROSITE" id="PS00031">
    <property type="entry name" value="NUCLEAR_REC_DBD_1"/>
    <property type="match status" value="1"/>
</dbReference>
<dbReference type="InterPro" id="IPR035500">
    <property type="entry name" value="NHR-like_dom_sf"/>
</dbReference>
<organism evidence="10 11">
    <name type="scientific">Adineta steineri</name>
    <dbReference type="NCBI Taxonomy" id="433720"/>
    <lineage>
        <taxon>Eukaryota</taxon>
        <taxon>Metazoa</taxon>
        <taxon>Spiralia</taxon>
        <taxon>Gnathifera</taxon>
        <taxon>Rotifera</taxon>
        <taxon>Eurotatoria</taxon>
        <taxon>Bdelloidea</taxon>
        <taxon>Adinetida</taxon>
        <taxon>Adinetidae</taxon>
        <taxon>Adineta</taxon>
    </lineage>
</organism>
<dbReference type="PANTHER" id="PTHR24082:SF283">
    <property type="entry name" value="NUCLEAR HORMONE RECEPTOR HR96"/>
    <property type="match status" value="1"/>
</dbReference>
<dbReference type="PRINTS" id="PR00047">
    <property type="entry name" value="STROIDFINGER"/>
</dbReference>
<dbReference type="OrthoDB" id="9996608at2759"/>
<dbReference type="EMBL" id="CAJNON010000207">
    <property type="protein sequence ID" value="CAF1102549.1"/>
    <property type="molecule type" value="Genomic_DNA"/>
</dbReference>
<evidence type="ECO:0000256" key="4">
    <source>
        <dbReference type="ARBA" id="ARBA00023015"/>
    </source>
</evidence>
<evidence type="ECO:0000256" key="8">
    <source>
        <dbReference type="ARBA" id="ARBA00023242"/>
    </source>
</evidence>
<accession>A0A814PBR9</accession>
<evidence type="ECO:0000256" key="6">
    <source>
        <dbReference type="ARBA" id="ARBA00023163"/>
    </source>
</evidence>
<dbReference type="Proteomes" id="UP000663891">
    <property type="component" value="Unassembled WGS sequence"/>
</dbReference>
<dbReference type="GO" id="GO:0000978">
    <property type="term" value="F:RNA polymerase II cis-regulatory region sequence-specific DNA binding"/>
    <property type="evidence" value="ECO:0007669"/>
    <property type="project" value="TreeGrafter"/>
</dbReference>
<evidence type="ECO:0000256" key="5">
    <source>
        <dbReference type="ARBA" id="ARBA00023125"/>
    </source>
</evidence>
<keyword evidence="3" id="KW-0862">Zinc</keyword>
<keyword evidence="2" id="KW-0863">Zinc-finger</keyword>
<evidence type="ECO:0000259" key="9">
    <source>
        <dbReference type="PROSITE" id="PS51030"/>
    </source>
</evidence>
<dbReference type="GO" id="GO:0000122">
    <property type="term" value="P:negative regulation of transcription by RNA polymerase II"/>
    <property type="evidence" value="ECO:0007669"/>
    <property type="project" value="TreeGrafter"/>
</dbReference>
<gene>
    <name evidence="10" type="ORF">VCS650_LOCUS20182</name>
</gene>
<proteinExistence type="predicted"/>
<keyword evidence="7" id="KW-0675">Receptor</keyword>
<dbReference type="PROSITE" id="PS51030">
    <property type="entry name" value="NUCLEAR_REC_DBD_2"/>
    <property type="match status" value="1"/>
</dbReference>
<dbReference type="GO" id="GO:0008270">
    <property type="term" value="F:zinc ion binding"/>
    <property type="evidence" value="ECO:0007669"/>
    <property type="project" value="UniProtKB-KW"/>
</dbReference>
<dbReference type="Pfam" id="PF00105">
    <property type="entry name" value="zf-C4"/>
    <property type="match status" value="1"/>
</dbReference>
<evidence type="ECO:0000256" key="7">
    <source>
        <dbReference type="ARBA" id="ARBA00023170"/>
    </source>
</evidence>
<evidence type="ECO:0000256" key="3">
    <source>
        <dbReference type="ARBA" id="ARBA00022833"/>
    </source>
</evidence>
<dbReference type="InterPro" id="IPR001628">
    <property type="entry name" value="Znf_hrmn_rcpt"/>
</dbReference>
<dbReference type="SUPFAM" id="SSF48508">
    <property type="entry name" value="Nuclear receptor ligand-binding domain"/>
    <property type="match status" value="1"/>
</dbReference>
<dbReference type="InterPro" id="IPR050234">
    <property type="entry name" value="Nuclear_hormone_rcpt_NR1"/>
</dbReference>
<keyword evidence="4" id="KW-0805">Transcription regulation</keyword>
<reference evidence="10" key="1">
    <citation type="submission" date="2021-02" db="EMBL/GenBank/DDBJ databases">
        <authorList>
            <person name="Nowell W R."/>
        </authorList>
    </citation>
    <scope>NUCLEOTIDE SEQUENCE</scope>
</reference>
<sequence>MAFSEDTSTNIDTYDVVQAFKNSQLCKVCESENARMNFSVLCCPPCKVFFRRNARMDLNTNQCIYDGHCDVTVKSRQICRYCRFKKCLSVGMQRELIRASHGPQNRLRVNNKQLATKNSLTNISRNRIIFSLDVIPTLNLLRNDRSLLTVEQWSLLSNVVNVYDAKSPVANVRNILSIQSSFPPKIRLKIAATNMMDIIGSQFVAVYSFVEVIPEFAAMPPSGQATLMERNILNTGGYSGVVIFREAEVCSSEVFQNGFLSKYGSQLTNEVTKVIGRTPMDLTLLKLLIPIVMFSTCSDVVIPVIKNVDRDNITREETGFLPNTKHLLKIQNIYVEIMFKYMIYRYGYDEATMRFAGIIKHFLDQSMCSKHANEVQAHAEMVETIVIESERLLISKDRIDQ</sequence>
<dbReference type="GO" id="GO:0030154">
    <property type="term" value="P:cell differentiation"/>
    <property type="evidence" value="ECO:0007669"/>
    <property type="project" value="TreeGrafter"/>
</dbReference>
<keyword evidence="1" id="KW-0479">Metal-binding</keyword>
<feature type="domain" description="Nuclear receptor" evidence="9">
    <location>
        <begin position="23"/>
        <end position="99"/>
    </location>
</feature>
<protein>
    <recommendedName>
        <fullName evidence="9">Nuclear receptor domain-containing protein</fullName>
    </recommendedName>
</protein>
<name>A0A814PBR9_9BILA</name>
<dbReference type="PANTHER" id="PTHR24082">
    <property type="entry name" value="NUCLEAR HORMONE RECEPTOR"/>
    <property type="match status" value="1"/>
</dbReference>
<keyword evidence="6" id="KW-0804">Transcription</keyword>
<dbReference type="Gene3D" id="3.30.50.10">
    <property type="entry name" value="Erythroid Transcription Factor GATA-1, subunit A"/>
    <property type="match status" value="1"/>
</dbReference>